<dbReference type="GO" id="GO:0008835">
    <property type="term" value="F:diaminohydroxyphosphoribosylaminopyrimidine deaminase activity"/>
    <property type="evidence" value="ECO:0007669"/>
    <property type="project" value="UniProtKB-EC"/>
</dbReference>
<proteinExistence type="inferred from homology"/>
<evidence type="ECO:0000256" key="12">
    <source>
        <dbReference type="PIRNR" id="PIRNR006769"/>
    </source>
</evidence>
<comment type="catalytic activity">
    <reaction evidence="12">
        <text>5-amino-6-(5-phospho-D-ribitylamino)uracil + NADP(+) = 5-amino-6-(5-phospho-D-ribosylamino)uracil + NADPH + H(+)</text>
        <dbReference type="Rhea" id="RHEA:17845"/>
        <dbReference type="ChEBI" id="CHEBI:15378"/>
        <dbReference type="ChEBI" id="CHEBI:57783"/>
        <dbReference type="ChEBI" id="CHEBI:58349"/>
        <dbReference type="ChEBI" id="CHEBI:58421"/>
        <dbReference type="ChEBI" id="CHEBI:58453"/>
        <dbReference type="EC" id="1.1.1.193"/>
    </reaction>
</comment>
<dbReference type="InterPro" id="IPR016192">
    <property type="entry name" value="APOBEC/CMP_deaminase_Zn-bd"/>
</dbReference>
<evidence type="ECO:0000313" key="15">
    <source>
        <dbReference type="Proteomes" id="UP000831607"/>
    </source>
</evidence>
<dbReference type="PROSITE" id="PS51747">
    <property type="entry name" value="CYT_DCMP_DEAMINASES_2"/>
    <property type="match status" value="1"/>
</dbReference>
<dbReference type="PANTHER" id="PTHR38011">
    <property type="entry name" value="DIHYDROFOLATE REDUCTASE FAMILY PROTEIN (AFU_ORTHOLOGUE AFUA_8G06820)"/>
    <property type="match status" value="1"/>
</dbReference>
<evidence type="ECO:0000256" key="9">
    <source>
        <dbReference type="ARBA" id="ARBA00022857"/>
    </source>
</evidence>
<comment type="similarity">
    <text evidence="5 12">In the C-terminal section; belongs to the HTP reductase family.</text>
</comment>
<dbReference type="InterPro" id="IPR050765">
    <property type="entry name" value="Riboflavin_Biosynth_HTPR"/>
</dbReference>
<sequence>MARALELAESGLYVPTPNPRVGCVIVKDGQMVAEGVTQAAGHAHAEVMALRDLKQKGGSAEGATVYVSLEPCSHHGKTPPCTDALIHAKPARVVIAHVDPYPAVSGRGIAALRSAGIAVSVGVLAKEALEINPGFVSRMVRGKPYVWAKIAASMDRFTALPDGQSQWITGAEARADGHHWRARSCLVLTGIGTVKADNPLLNVRAIETHRQPRRAVIDPKLEIPDNAKLLQTEGLILFAANPDEGRVTQLTSKEAVVVNVPDQNNPDRVDMNAVMQWLAEYDINEVHVEAGAGINGALWRAGCIDELILYLAPTFLGHGLPMLDIPGIDQLSEADQLSFIDHDNVGQDIRIRARKFDRWQELVEHIESSNAQHAL</sequence>
<dbReference type="GO" id="GO:0008703">
    <property type="term" value="F:5-amino-6-(5-phosphoribosylamino)uracil reductase activity"/>
    <property type="evidence" value="ECO:0007669"/>
    <property type="project" value="UniProtKB-EC"/>
</dbReference>
<dbReference type="NCBIfam" id="TIGR00326">
    <property type="entry name" value="eubact_ribD"/>
    <property type="match status" value="1"/>
</dbReference>
<evidence type="ECO:0000256" key="2">
    <source>
        <dbReference type="ARBA" id="ARBA00004882"/>
    </source>
</evidence>
<reference evidence="14 15" key="1">
    <citation type="submission" date="2020-11" db="EMBL/GenBank/DDBJ databases">
        <title>Algicoccus daihaiensis sp.nov., isolated from Daihai Lake in Inner Mongolia.</title>
        <authorList>
            <person name="Kai J."/>
        </authorList>
    </citation>
    <scope>NUCLEOTIDE SEQUENCE [LARGE SCALE GENOMIC DNA]</scope>
    <source>
        <strain evidence="15">f23</strain>
    </source>
</reference>
<dbReference type="PANTHER" id="PTHR38011:SF7">
    <property type="entry name" value="2,5-DIAMINO-6-RIBOSYLAMINO-4(3H)-PYRIMIDINONE 5'-PHOSPHATE REDUCTASE"/>
    <property type="match status" value="1"/>
</dbReference>
<comment type="similarity">
    <text evidence="4 12">In the N-terminal section; belongs to the cytidine and deoxycytidylate deaminase family.</text>
</comment>
<evidence type="ECO:0000256" key="1">
    <source>
        <dbReference type="ARBA" id="ARBA00002151"/>
    </source>
</evidence>
<dbReference type="InterPro" id="IPR024072">
    <property type="entry name" value="DHFR-like_dom_sf"/>
</dbReference>
<evidence type="ECO:0000256" key="10">
    <source>
        <dbReference type="ARBA" id="ARBA00023002"/>
    </source>
</evidence>
<keyword evidence="10 12" id="KW-0560">Oxidoreductase</keyword>
<evidence type="ECO:0000256" key="8">
    <source>
        <dbReference type="ARBA" id="ARBA00022833"/>
    </source>
</evidence>
<dbReference type="Pfam" id="PF00383">
    <property type="entry name" value="dCMP_cyt_deam_1"/>
    <property type="match status" value="1"/>
</dbReference>
<keyword evidence="15" id="KW-1185">Reference proteome</keyword>
<dbReference type="InterPro" id="IPR011549">
    <property type="entry name" value="RibD_C"/>
</dbReference>
<evidence type="ECO:0000259" key="13">
    <source>
        <dbReference type="PROSITE" id="PS51747"/>
    </source>
</evidence>
<comment type="pathway">
    <text evidence="2 12">Cofactor biosynthesis; riboflavin biosynthesis; 5-amino-6-(D-ribitylamino)uracil from GTP: step 2/4.</text>
</comment>
<keyword evidence="8 12" id="KW-0862">Zinc</keyword>
<comment type="catalytic activity">
    <reaction evidence="12">
        <text>2,5-diamino-6-hydroxy-4-(5-phosphoribosylamino)-pyrimidine + H2O + H(+) = 5-amino-6-(5-phospho-D-ribosylamino)uracil + NH4(+)</text>
        <dbReference type="Rhea" id="RHEA:21868"/>
        <dbReference type="ChEBI" id="CHEBI:15377"/>
        <dbReference type="ChEBI" id="CHEBI:15378"/>
        <dbReference type="ChEBI" id="CHEBI:28938"/>
        <dbReference type="ChEBI" id="CHEBI:58453"/>
        <dbReference type="ChEBI" id="CHEBI:58614"/>
        <dbReference type="EC" id="3.5.4.26"/>
    </reaction>
</comment>
<dbReference type="PIRSF" id="PIRSF006769">
    <property type="entry name" value="RibD"/>
    <property type="match status" value="1"/>
</dbReference>
<dbReference type="Gene3D" id="3.40.140.10">
    <property type="entry name" value="Cytidine Deaminase, domain 2"/>
    <property type="match status" value="1"/>
</dbReference>
<organism evidence="14 15">
    <name type="scientific">Orrella daihaiensis</name>
    <dbReference type="NCBI Taxonomy" id="2782176"/>
    <lineage>
        <taxon>Bacteria</taxon>
        <taxon>Pseudomonadati</taxon>
        <taxon>Pseudomonadota</taxon>
        <taxon>Betaproteobacteria</taxon>
        <taxon>Burkholderiales</taxon>
        <taxon>Alcaligenaceae</taxon>
        <taxon>Orrella</taxon>
    </lineage>
</organism>
<dbReference type="Proteomes" id="UP000831607">
    <property type="component" value="Chromosome"/>
</dbReference>
<keyword evidence="7 12" id="KW-0479">Metal-binding</keyword>
<evidence type="ECO:0000256" key="6">
    <source>
        <dbReference type="ARBA" id="ARBA00022619"/>
    </source>
</evidence>
<evidence type="ECO:0000256" key="5">
    <source>
        <dbReference type="ARBA" id="ARBA00007417"/>
    </source>
</evidence>
<dbReference type="Pfam" id="PF01872">
    <property type="entry name" value="RibD_C"/>
    <property type="match status" value="1"/>
</dbReference>
<feature type="domain" description="CMP/dCMP-type deaminase" evidence="13">
    <location>
        <begin position="1"/>
        <end position="120"/>
    </location>
</feature>
<gene>
    <name evidence="14" type="primary">ribD</name>
    <name evidence="14" type="ORF">DHf2319_12045</name>
</gene>
<dbReference type="Gene3D" id="3.40.430.10">
    <property type="entry name" value="Dihydrofolate Reductase, subunit A"/>
    <property type="match status" value="1"/>
</dbReference>
<dbReference type="SUPFAM" id="SSF53597">
    <property type="entry name" value="Dihydrofolate reductase-like"/>
    <property type="match status" value="1"/>
</dbReference>
<name>A0ABY4ANY3_9BURK</name>
<dbReference type="InterPro" id="IPR004794">
    <property type="entry name" value="Eubact_RibD"/>
</dbReference>
<dbReference type="InterPro" id="IPR002734">
    <property type="entry name" value="RibDG_C"/>
</dbReference>
<dbReference type="CDD" id="cd01284">
    <property type="entry name" value="Riboflavin_deaminase-reductase"/>
    <property type="match status" value="1"/>
</dbReference>
<dbReference type="InterPro" id="IPR002125">
    <property type="entry name" value="CMP_dCMP_dom"/>
</dbReference>
<keyword evidence="9 12" id="KW-0521">NADP</keyword>
<comment type="function">
    <text evidence="1 12">Converts 2,5-diamino-6-(ribosylamino)-4(3h)-pyrimidinone 5'-phosphate into 5-amino-6-(ribosylamino)-2,4(1h,3h)-pyrimidinedione 5'-phosphate.</text>
</comment>
<dbReference type="EC" id="3.5.4.26" evidence="12"/>
<dbReference type="SUPFAM" id="SSF53927">
    <property type="entry name" value="Cytidine deaminase-like"/>
    <property type="match status" value="1"/>
</dbReference>
<evidence type="ECO:0000256" key="11">
    <source>
        <dbReference type="ARBA" id="ARBA00023268"/>
    </source>
</evidence>
<evidence type="ECO:0000256" key="4">
    <source>
        <dbReference type="ARBA" id="ARBA00005259"/>
    </source>
</evidence>
<dbReference type="EC" id="1.1.1.193" evidence="12"/>
<keyword evidence="11" id="KW-0511">Multifunctional enzyme</keyword>
<keyword evidence="6 12" id="KW-0686">Riboflavin biosynthesis</keyword>
<keyword evidence="12 14" id="KW-0378">Hydrolase</keyword>
<protein>
    <recommendedName>
        <fullName evidence="12">Riboflavin biosynthesis protein RibD</fullName>
    </recommendedName>
    <domain>
        <recommendedName>
            <fullName evidence="12">Diaminohydroxyphosphoribosylaminopyrimidine deaminase</fullName>
            <shortName evidence="12">DRAP deaminase</shortName>
            <ecNumber evidence="12">3.5.4.26</ecNumber>
        </recommendedName>
        <alternativeName>
            <fullName evidence="12">Riboflavin-specific deaminase</fullName>
        </alternativeName>
    </domain>
    <domain>
        <recommendedName>
            <fullName evidence="12">5-amino-6-(5-phosphoribosylamino)uracil reductase</fullName>
            <ecNumber evidence="12">1.1.1.193</ecNumber>
        </recommendedName>
        <alternativeName>
            <fullName evidence="12">HTP reductase</fullName>
        </alternativeName>
    </domain>
</protein>
<dbReference type="EMBL" id="CP063982">
    <property type="protein sequence ID" value="UOD51693.1"/>
    <property type="molecule type" value="Genomic_DNA"/>
</dbReference>
<accession>A0ABY4ANY3</accession>
<evidence type="ECO:0000256" key="7">
    <source>
        <dbReference type="ARBA" id="ARBA00022723"/>
    </source>
</evidence>
<evidence type="ECO:0000313" key="14">
    <source>
        <dbReference type="EMBL" id="UOD51693.1"/>
    </source>
</evidence>
<dbReference type="InterPro" id="IPR016193">
    <property type="entry name" value="Cytidine_deaminase-like"/>
</dbReference>
<evidence type="ECO:0000256" key="3">
    <source>
        <dbReference type="ARBA" id="ARBA00004910"/>
    </source>
</evidence>
<dbReference type="PROSITE" id="PS00903">
    <property type="entry name" value="CYT_DCMP_DEAMINASES_1"/>
    <property type="match status" value="1"/>
</dbReference>
<dbReference type="NCBIfam" id="TIGR00227">
    <property type="entry name" value="ribD_Cterm"/>
    <property type="match status" value="1"/>
</dbReference>
<comment type="cofactor">
    <cofactor evidence="12">
        <name>Zn(2+)</name>
        <dbReference type="ChEBI" id="CHEBI:29105"/>
    </cofactor>
    <text evidence="12">Binds 1 zinc ion.</text>
</comment>
<comment type="pathway">
    <text evidence="3 12">Cofactor biosynthesis; riboflavin biosynthesis; 5-amino-6-(D-ribitylamino)uracil from GTP: step 3/4.</text>
</comment>